<dbReference type="PRINTS" id="PR00003">
    <property type="entry name" value="4DISULPHCORE"/>
</dbReference>
<dbReference type="PANTHER" id="PTHR19441">
    <property type="entry name" value="WHEY ACDIC PROTEIN WAP"/>
    <property type="match status" value="1"/>
</dbReference>
<keyword evidence="5" id="KW-1185">Reference proteome</keyword>
<reference evidence="4" key="2">
    <citation type="submission" date="2025-08" db="UniProtKB">
        <authorList>
            <consortium name="Ensembl"/>
        </authorList>
    </citation>
    <scope>IDENTIFICATION</scope>
    <source>
        <strain evidence="4">Brown Norway</strain>
    </source>
</reference>
<keyword evidence="2" id="KW-0732">Signal</keyword>
<keyword evidence="1" id="KW-0646">Protease inhibitor</keyword>
<dbReference type="STRING" id="10116.ENSRNOP00000072291"/>
<evidence type="ECO:0000313" key="6">
    <source>
        <dbReference type="RGD" id="15010972"/>
    </source>
</evidence>
<dbReference type="InterPro" id="IPR050514">
    <property type="entry name" value="WAP_four-disulfide_core"/>
</dbReference>
<dbReference type="SUPFAM" id="SSF57256">
    <property type="entry name" value="Elafin-like"/>
    <property type="match status" value="1"/>
</dbReference>
<reference evidence="4" key="1">
    <citation type="submission" date="2024-01" db="EMBL/GenBank/DDBJ databases">
        <title>GRCr8: a new rat reference genome assembly contstructed from accurate long reads and long range scaffolding.</title>
        <authorList>
            <person name="Doris P.A."/>
            <person name="Kalbfleisch T."/>
            <person name="Li K."/>
            <person name="Howe K."/>
            <person name="Wood J."/>
        </authorList>
    </citation>
    <scope>NUCLEOTIDE SEQUENCE [LARGE SCALE GENOMIC DNA]</scope>
    <source>
        <strain evidence="4">Brown Norway</strain>
    </source>
</reference>
<dbReference type="CDD" id="cd00199">
    <property type="entry name" value="WAP"/>
    <property type="match status" value="1"/>
</dbReference>
<dbReference type="Proteomes" id="UP000002494">
    <property type="component" value="Chromosome 10"/>
</dbReference>
<dbReference type="Pfam" id="PF00095">
    <property type="entry name" value="WAP"/>
    <property type="match status" value="1"/>
</dbReference>
<dbReference type="GO" id="GO:0030414">
    <property type="term" value="F:peptidase inhibitor activity"/>
    <property type="evidence" value="ECO:0007669"/>
    <property type="project" value="UniProtKB-KW"/>
</dbReference>
<dbReference type="OrthoDB" id="6060011at2759"/>
<feature type="chain" id="PRO_5035167336" description="WAP domain-containing protein" evidence="2">
    <location>
        <begin position="22"/>
        <end position="74"/>
    </location>
</feature>
<dbReference type="FunCoup" id="A0A0G2K2L4">
    <property type="interactions" value="14"/>
</dbReference>
<dbReference type="GO" id="GO:0005576">
    <property type="term" value="C:extracellular region"/>
    <property type="evidence" value="ECO:0007669"/>
    <property type="project" value="InterPro"/>
</dbReference>
<dbReference type="OMA" id="MACAWTH"/>
<evidence type="ECO:0000256" key="2">
    <source>
        <dbReference type="SAM" id="SignalP"/>
    </source>
</evidence>
<protein>
    <recommendedName>
        <fullName evidence="3">WAP domain-containing protein</fullName>
    </recommendedName>
</protein>
<sequence length="74" mass="7791">MKPATIFVLIALISMNMNIASQSNSKTKPGACPKVPTQSIATCDERCSGDDEVCPGKMKCCSNGSGHSCRPPVF</sequence>
<dbReference type="AlphaFoldDB" id="A0A0G2K2L4"/>
<accession>A0A0G2K2L4</accession>
<name>A0A0G2K2L4_RAT</name>
<dbReference type="RGD" id="15010972">
    <property type="gene designation" value="AABR07030143.1"/>
</dbReference>
<dbReference type="Ensembl" id="ENSRNOT00000084178.3">
    <property type="protein sequence ID" value="ENSRNOP00000072291.2"/>
    <property type="gene ID" value="ENSRNOG00000057390.3"/>
</dbReference>
<dbReference type="PANTHER" id="PTHR19441:SF92">
    <property type="entry name" value="WAP FOUR-DISULFIDE CORE DOMAIN PROTEIN 18"/>
    <property type="match status" value="1"/>
</dbReference>
<dbReference type="InterPro" id="IPR008197">
    <property type="entry name" value="WAP_dom"/>
</dbReference>
<evidence type="ECO:0000313" key="4">
    <source>
        <dbReference type="Ensembl" id="ENSRNOP00000072291.2"/>
    </source>
</evidence>
<dbReference type="SMART" id="SM00217">
    <property type="entry name" value="WAP"/>
    <property type="match status" value="1"/>
</dbReference>
<evidence type="ECO:0000259" key="3">
    <source>
        <dbReference type="PROSITE" id="PS51390"/>
    </source>
</evidence>
<dbReference type="GeneTree" id="ENSGT00530000064879"/>
<organism evidence="4 5">
    <name type="scientific">Rattus norvegicus</name>
    <name type="common">Rat</name>
    <dbReference type="NCBI Taxonomy" id="10116"/>
    <lineage>
        <taxon>Eukaryota</taxon>
        <taxon>Metazoa</taxon>
        <taxon>Chordata</taxon>
        <taxon>Craniata</taxon>
        <taxon>Vertebrata</taxon>
        <taxon>Euteleostomi</taxon>
        <taxon>Mammalia</taxon>
        <taxon>Eutheria</taxon>
        <taxon>Euarchontoglires</taxon>
        <taxon>Glires</taxon>
        <taxon>Rodentia</taxon>
        <taxon>Myomorpha</taxon>
        <taxon>Muroidea</taxon>
        <taxon>Muridae</taxon>
        <taxon>Murinae</taxon>
        <taxon>Rattus</taxon>
    </lineage>
</organism>
<dbReference type="Bgee" id="ENSRNOG00000057390">
    <property type="expression patterns" value="Expressed in duodenum and 2 other cell types or tissues"/>
</dbReference>
<dbReference type="Gene3D" id="4.10.75.10">
    <property type="entry name" value="Elafin-like"/>
    <property type="match status" value="1"/>
</dbReference>
<feature type="signal peptide" evidence="2">
    <location>
        <begin position="1"/>
        <end position="21"/>
    </location>
</feature>
<dbReference type="InterPro" id="IPR036645">
    <property type="entry name" value="Elafin-like_sf"/>
</dbReference>
<evidence type="ECO:0000256" key="1">
    <source>
        <dbReference type="ARBA" id="ARBA00022690"/>
    </source>
</evidence>
<dbReference type="VEuPathDB" id="HostDB:ENSRNOG00000057390"/>
<reference evidence="4" key="3">
    <citation type="submission" date="2025-09" db="UniProtKB">
        <authorList>
            <consortium name="Ensembl"/>
        </authorList>
    </citation>
    <scope>IDENTIFICATION</scope>
    <source>
        <strain evidence="4">Brown Norway</strain>
    </source>
</reference>
<gene>
    <name evidence="4 6" type="primary">AABR07030143.1</name>
</gene>
<proteinExistence type="predicted"/>
<evidence type="ECO:0000313" key="5">
    <source>
        <dbReference type="Proteomes" id="UP000002494"/>
    </source>
</evidence>
<dbReference type="InParanoid" id="A0A0G2K2L4"/>
<feature type="domain" description="WAP" evidence="3">
    <location>
        <begin position="25"/>
        <end position="73"/>
    </location>
</feature>
<dbReference type="PROSITE" id="PS51390">
    <property type="entry name" value="WAP"/>
    <property type="match status" value="1"/>
</dbReference>
<dbReference type="AGR" id="RGD:15010972"/>